<organism evidence="2 3">
    <name type="scientific">Polychaeton citri CBS 116435</name>
    <dbReference type="NCBI Taxonomy" id="1314669"/>
    <lineage>
        <taxon>Eukaryota</taxon>
        <taxon>Fungi</taxon>
        <taxon>Dikarya</taxon>
        <taxon>Ascomycota</taxon>
        <taxon>Pezizomycotina</taxon>
        <taxon>Dothideomycetes</taxon>
        <taxon>Dothideomycetidae</taxon>
        <taxon>Capnodiales</taxon>
        <taxon>Capnodiaceae</taxon>
        <taxon>Polychaeton</taxon>
    </lineage>
</organism>
<keyword evidence="1" id="KW-0378">Hydrolase</keyword>
<comment type="caution">
    <text evidence="2">The sequence shown here is derived from an EMBL/GenBank/DDBJ whole genome shotgun (WGS) entry which is preliminary data.</text>
</comment>
<dbReference type="PRINTS" id="PR00413">
    <property type="entry name" value="HADHALOGNASE"/>
</dbReference>
<dbReference type="PANTHER" id="PTHR43316:SF4">
    <property type="entry name" value="ACID DEHALOGENASE, PUTATIVE (AFU_ORTHOLOGUE AFUA_8G05870)-RELATED"/>
    <property type="match status" value="1"/>
</dbReference>
<dbReference type="InterPro" id="IPR023198">
    <property type="entry name" value="PGP-like_dom2"/>
</dbReference>
<evidence type="ECO:0000313" key="2">
    <source>
        <dbReference type="EMBL" id="KAF2717449.1"/>
    </source>
</evidence>
<protein>
    <submittedName>
        <fullName evidence="2">Haloacid dehalogenase</fullName>
    </submittedName>
</protein>
<evidence type="ECO:0000313" key="3">
    <source>
        <dbReference type="Proteomes" id="UP000799441"/>
    </source>
</evidence>
<dbReference type="PANTHER" id="PTHR43316">
    <property type="entry name" value="HYDROLASE, HALOACID DELAHOGENASE-RELATED"/>
    <property type="match status" value="1"/>
</dbReference>
<gene>
    <name evidence="2" type="ORF">K431DRAFT_233034</name>
</gene>
<dbReference type="Gene3D" id="1.10.150.240">
    <property type="entry name" value="Putative phosphatase, domain 2"/>
    <property type="match status" value="1"/>
</dbReference>
<name>A0A9P4UKH1_9PEZI</name>
<dbReference type="InterPro" id="IPR036412">
    <property type="entry name" value="HAD-like_sf"/>
</dbReference>
<dbReference type="Gene3D" id="3.40.50.1000">
    <property type="entry name" value="HAD superfamily/HAD-like"/>
    <property type="match status" value="1"/>
</dbReference>
<dbReference type="SUPFAM" id="SSF56784">
    <property type="entry name" value="HAD-like"/>
    <property type="match status" value="1"/>
</dbReference>
<evidence type="ECO:0000256" key="1">
    <source>
        <dbReference type="ARBA" id="ARBA00022801"/>
    </source>
</evidence>
<reference evidence="2" key="1">
    <citation type="journal article" date="2020" name="Stud. Mycol.">
        <title>101 Dothideomycetes genomes: a test case for predicting lifestyles and emergence of pathogens.</title>
        <authorList>
            <person name="Haridas S."/>
            <person name="Albert R."/>
            <person name="Binder M."/>
            <person name="Bloem J."/>
            <person name="Labutti K."/>
            <person name="Salamov A."/>
            <person name="Andreopoulos B."/>
            <person name="Baker S."/>
            <person name="Barry K."/>
            <person name="Bills G."/>
            <person name="Bluhm B."/>
            <person name="Cannon C."/>
            <person name="Castanera R."/>
            <person name="Culley D."/>
            <person name="Daum C."/>
            <person name="Ezra D."/>
            <person name="Gonzalez J."/>
            <person name="Henrissat B."/>
            <person name="Kuo A."/>
            <person name="Liang C."/>
            <person name="Lipzen A."/>
            <person name="Lutzoni F."/>
            <person name="Magnuson J."/>
            <person name="Mondo S."/>
            <person name="Nolan M."/>
            <person name="Ohm R."/>
            <person name="Pangilinan J."/>
            <person name="Park H.-J."/>
            <person name="Ramirez L."/>
            <person name="Alfaro M."/>
            <person name="Sun H."/>
            <person name="Tritt A."/>
            <person name="Yoshinaga Y."/>
            <person name="Zwiers L.-H."/>
            <person name="Turgeon B."/>
            <person name="Goodwin S."/>
            <person name="Spatafora J."/>
            <person name="Crous P."/>
            <person name="Grigoriev I."/>
        </authorList>
    </citation>
    <scope>NUCLEOTIDE SEQUENCE</scope>
    <source>
        <strain evidence="2">CBS 116435</strain>
    </source>
</reference>
<dbReference type="AlphaFoldDB" id="A0A9P4UKH1"/>
<dbReference type="InterPro" id="IPR006439">
    <property type="entry name" value="HAD-SF_hydro_IA"/>
</dbReference>
<dbReference type="Proteomes" id="UP000799441">
    <property type="component" value="Unassembled WGS sequence"/>
</dbReference>
<dbReference type="GO" id="GO:0016791">
    <property type="term" value="F:phosphatase activity"/>
    <property type="evidence" value="ECO:0007669"/>
    <property type="project" value="UniProtKB-ARBA"/>
</dbReference>
<dbReference type="OrthoDB" id="2363873at2759"/>
<proteinExistence type="predicted"/>
<dbReference type="EMBL" id="MU003843">
    <property type="protein sequence ID" value="KAF2717449.1"/>
    <property type="molecule type" value="Genomic_DNA"/>
</dbReference>
<keyword evidence="3" id="KW-1185">Reference proteome</keyword>
<dbReference type="InterPro" id="IPR051540">
    <property type="entry name" value="S-2-haloacid_dehalogenase"/>
</dbReference>
<sequence>MTKSACFDVIGTCFGFSTVIDAIASRLGTKLAVINVDPKTLFFSWFYAAQRDFTYVSIAGDYSPIAQVLRSTFKRACLIVDLPASEVAEEDVAAIMEAFAKMPAREGLKSCFDGLNDIGWEVFAVTNGGVQTSLNYYQSAGIELDKGHLMSCDDIQVAKPDVRVYENANQRLKSQGLHSERWFIAAHAWDLIAARKAGFKTAYLEYEEHDPVPQIFGRFDIIAGSMEDLLKQLQAL</sequence>
<accession>A0A9P4UKH1</accession>
<dbReference type="InterPro" id="IPR023214">
    <property type="entry name" value="HAD_sf"/>
</dbReference>